<dbReference type="OrthoDB" id="4869984at2759"/>
<organism evidence="2 3">
    <name type="scientific">Erysiphe pulchra</name>
    <dbReference type="NCBI Taxonomy" id="225359"/>
    <lineage>
        <taxon>Eukaryota</taxon>
        <taxon>Fungi</taxon>
        <taxon>Dikarya</taxon>
        <taxon>Ascomycota</taxon>
        <taxon>Pezizomycotina</taxon>
        <taxon>Leotiomycetes</taxon>
        <taxon>Erysiphales</taxon>
        <taxon>Erysiphaceae</taxon>
        <taxon>Erysiphe</taxon>
    </lineage>
</organism>
<reference evidence="2 3" key="1">
    <citation type="submission" date="2017-10" db="EMBL/GenBank/DDBJ databases">
        <title>Development of genomic resources for the powdery mildew, Erysiphe pulchra.</title>
        <authorList>
            <person name="Wadl P.A."/>
            <person name="Mack B.M."/>
            <person name="Moore G."/>
            <person name="Beltz S.B."/>
        </authorList>
    </citation>
    <scope>NUCLEOTIDE SEQUENCE [LARGE SCALE GENOMIC DNA]</scope>
    <source>
        <strain evidence="2">Cflorida</strain>
    </source>
</reference>
<dbReference type="Proteomes" id="UP000237438">
    <property type="component" value="Unassembled WGS sequence"/>
</dbReference>
<keyword evidence="3" id="KW-1185">Reference proteome</keyword>
<evidence type="ECO:0000313" key="3">
    <source>
        <dbReference type="Proteomes" id="UP000237438"/>
    </source>
</evidence>
<dbReference type="EMBL" id="PEDP01000519">
    <property type="protein sequence ID" value="POS85720.1"/>
    <property type="molecule type" value="Genomic_DNA"/>
</dbReference>
<dbReference type="AlphaFoldDB" id="A0A2S4PUM2"/>
<feature type="non-terminal residue" evidence="2">
    <location>
        <position position="1"/>
    </location>
</feature>
<evidence type="ECO:0000256" key="1">
    <source>
        <dbReference type="SAM" id="MobiDB-lite"/>
    </source>
</evidence>
<comment type="caution">
    <text evidence="2">The sequence shown here is derived from an EMBL/GenBank/DDBJ whole genome shotgun (WGS) entry which is preliminary data.</text>
</comment>
<sequence>RSERARHARLMICTTAIGNIESTLENFKDEIEREEVVAFKAYLRLAIANFAAVDTSPVPPQIPSHTRPKRNGVHGSGNGRNGLNKVAIATPRTPMDVVAKIGNIHEALSIPKIPKLTENT</sequence>
<protein>
    <submittedName>
        <fullName evidence="2">Uncharacterized protein</fullName>
    </submittedName>
</protein>
<evidence type="ECO:0000313" key="2">
    <source>
        <dbReference type="EMBL" id="POS85720.1"/>
    </source>
</evidence>
<gene>
    <name evidence="2" type="ORF">EPUL_002654</name>
</gene>
<proteinExistence type="predicted"/>
<feature type="region of interest" description="Disordered" evidence="1">
    <location>
        <begin position="56"/>
        <end position="84"/>
    </location>
</feature>
<name>A0A2S4PUM2_9PEZI</name>
<accession>A0A2S4PUM2</accession>